<feature type="compositionally biased region" description="Basic and acidic residues" evidence="1">
    <location>
        <begin position="221"/>
        <end position="247"/>
    </location>
</feature>
<feature type="region of interest" description="Disordered" evidence="1">
    <location>
        <begin position="199"/>
        <end position="253"/>
    </location>
</feature>
<name>A0A3N4IIV7_ASCIM</name>
<proteinExistence type="predicted"/>
<accession>A0A3N4IIV7</accession>
<evidence type="ECO:0000256" key="1">
    <source>
        <dbReference type="SAM" id="MobiDB-lite"/>
    </source>
</evidence>
<feature type="transmembrane region" description="Helical" evidence="2">
    <location>
        <begin position="12"/>
        <end position="31"/>
    </location>
</feature>
<protein>
    <submittedName>
        <fullName evidence="3">Uncharacterized protein</fullName>
    </submittedName>
</protein>
<keyword evidence="2" id="KW-0472">Membrane</keyword>
<keyword evidence="2" id="KW-0812">Transmembrane</keyword>
<evidence type="ECO:0000256" key="2">
    <source>
        <dbReference type="SAM" id="Phobius"/>
    </source>
</evidence>
<dbReference type="Proteomes" id="UP000275078">
    <property type="component" value="Unassembled WGS sequence"/>
</dbReference>
<reference evidence="3 4" key="1">
    <citation type="journal article" date="2018" name="Nat. Ecol. Evol.">
        <title>Pezizomycetes genomes reveal the molecular basis of ectomycorrhizal truffle lifestyle.</title>
        <authorList>
            <person name="Murat C."/>
            <person name="Payen T."/>
            <person name="Noel B."/>
            <person name="Kuo A."/>
            <person name="Morin E."/>
            <person name="Chen J."/>
            <person name="Kohler A."/>
            <person name="Krizsan K."/>
            <person name="Balestrini R."/>
            <person name="Da Silva C."/>
            <person name="Montanini B."/>
            <person name="Hainaut M."/>
            <person name="Levati E."/>
            <person name="Barry K.W."/>
            <person name="Belfiori B."/>
            <person name="Cichocki N."/>
            <person name="Clum A."/>
            <person name="Dockter R.B."/>
            <person name="Fauchery L."/>
            <person name="Guy J."/>
            <person name="Iotti M."/>
            <person name="Le Tacon F."/>
            <person name="Lindquist E.A."/>
            <person name="Lipzen A."/>
            <person name="Malagnac F."/>
            <person name="Mello A."/>
            <person name="Molinier V."/>
            <person name="Miyauchi S."/>
            <person name="Poulain J."/>
            <person name="Riccioni C."/>
            <person name="Rubini A."/>
            <person name="Sitrit Y."/>
            <person name="Splivallo R."/>
            <person name="Traeger S."/>
            <person name="Wang M."/>
            <person name="Zifcakova L."/>
            <person name="Wipf D."/>
            <person name="Zambonelli A."/>
            <person name="Paolocci F."/>
            <person name="Nowrousian M."/>
            <person name="Ottonello S."/>
            <person name="Baldrian P."/>
            <person name="Spatafora J.W."/>
            <person name="Henrissat B."/>
            <person name="Nagy L.G."/>
            <person name="Aury J.M."/>
            <person name="Wincker P."/>
            <person name="Grigoriev I.V."/>
            <person name="Bonfante P."/>
            <person name="Martin F.M."/>
        </authorList>
    </citation>
    <scope>NUCLEOTIDE SEQUENCE [LARGE SCALE GENOMIC DNA]</scope>
    <source>
        <strain evidence="3 4">RN42</strain>
    </source>
</reference>
<gene>
    <name evidence="3" type="ORF">BJ508DRAFT_304243</name>
</gene>
<sequence length="253" mass="28260">MVRQKLTPLLRIIPLPLVVWLFPPIPLFYGINNNGNRPNNNFRKIHLYIQYNSIIRKRSTLNAHFLYIESVVRENRLTEDERWEMIERYVDGLKVKEEEAKKSGMMMAEELLPPDYDGLCSCSEVMDKEGDCDCFGAKEEELVGGTVAVADTEAAEGVIQSEDTSEVGNNEIVLAGLAKDIGLVAVSTDATKFERQVITTQSTSETVDGSMGGLGQAETRNGGEKELRNREGSRNGSRVKQEDKDKEEADDIV</sequence>
<keyword evidence="2" id="KW-1133">Transmembrane helix</keyword>
<organism evidence="3 4">
    <name type="scientific">Ascobolus immersus RN42</name>
    <dbReference type="NCBI Taxonomy" id="1160509"/>
    <lineage>
        <taxon>Eukaryota</taxon>
        <taxon>Fungi</taxon>
        <taxon>Dikarya</taxon>
        <taxon>Ascomycota</taxon>
        <taxon>Pezizomycotina</taxon>
        <taxon>Pezizomycetes</taxon>
        <taxon>Pezizales</taxon>
        <taxon>Ascobolaceae</taxon>
        <taxon>Ascobolus</taxon>
    </lineage>
</organism>
<keyword evidence="4" id="KW-1185">Reference proteome</keyword>
<dbReference type="EMBL" id="ML119661">
    <property type="protein sequence ID" value="RPA84080.1"/>
    <property type="molecule type" value="Genomic_DNA"/>
</dbReference>
<dbReference type="AlphaFoldDB" id="A0A3N4IIV7"/>
<evidence type="ECO:0000313" key="4">
    <source>
        <dbReference type="Proteomes" id="UP000275078"/>
    </source>
</evidence>
<evidence type="ECO:0000313" key="3">
    <source>
        <dbReference type="EMBL" id="RPA84080.1"/>
    </source>
</evidence>